<dbReference type="PATRIC" id="fig|272562.8.peg.3263"/>
<dbReference type="GeneID" id="44999567"/>
<accession>Q97EN0</accession>
<dbReference type="HOGENOM" id="CLU_867911_0_0_9"/>
<organism evidence="2 3">
    <name type="scientific">Clostridium acetobutylicum (strain ATCC 824 / DSM 792 / JCM 1419 / IAM 19013 / LMG 5710 / NBRC 13948 / NRRL B-527 / VKM B-1787 / 2291 / W)</name>
    <dbReference type="NCBI Taxonomy" id="272562"/>
    <lineage>
        <taxon>Bacteria</taxon>
        <taxon>Bacillati</taxon>
        <taxon>Bacillota</taxon>
        <taxon>Clostridia</taxon>
        <taxon>Eubacteriales</taxon>
        <taxon>Clostridiaceae</taxon>
        <taxon>Clostridium</taxon>
    </lineage>
</organism>
<keyword evidence="1" id="KW-0472">Membrane</keyword>
<protein>
    <submittedName>
        <fullName evidence="2">Uncharacterized protein</fullName>
    </submittedName>
</protein>
<dbReference type="OrthoDB" id="1935455at2"/>
<evidence type="ECO:0000313" key="2">
    <source>
        <dbReference type="EMBL" id="AAK81020.1"/>
    </source>
</evidence>
<evidence type="ECO:0000313" key="3">
    <source>
        <dbReference type="Proteomes" id="UP000000814"/>
    </source>
</evidence>
<dbReference type="PIR" id="A97279">
    <property type="entry name" value="A97279"/>
</dbReference>
<dbReference type="EMBL" id="AE001437">
    <property type="protein sequence ID" value="AAK81020.1"/>
    <property type="molecule type" value="Genomic_DNA"/>
</dbReference>
<name>Q97EN0_CLOAB</name>
<dbReference type="STRING" id="272562.CA_C3080"/>
<feature type="transmembrane region" description="Helical" evidence="1">
    <location>
        <begin position="12"/>
        <end position="37"/>
    </location>
</feature>
<dbReference type="eggNOG" id="ENOG5033ZSH">
    <property type="taxonomic scope" value="Bacteria"/>
</dbReference>
<keyword evidence="1" id="KW-1133">Transmembrane helix</keyword>
<dbReference type="AlphaFoldDB" id="Q97EN0"/>
<keyword evidence="1" id="KW-0812">Transmembrane</keyword>
<dbReference type="KEGG" id="cac:CA_C3080"/>
<dbReference type="PROSITE" id="PS51257">
    <property type="entry name" value="PROKAR_LIPOPROTEIN"/>
    <property type="match status" value="1"/>
</dbReference>
<dbReference type="RefSeq" id="WP_010966361.1">
    <property type="nucleotide sequence ID" value="NC_003030.1"/>
</dbReference>
<proteinExistence type="predicted"/>
<sequence length="320" mass="37005">MKKNFFNKKTALLMVTSILSCILVFFITYNVFIINYYRDYENSLNKIAVSINGANNISPTFDTEKTKTQALKSIAFLIKTQKNLSKLHQVNKYKYVTQDLKIGLNDNILAYKQLILCINNSDDPNLTSSINALDKYRTSCLKNYARINCVKKDFLKIDKFITLIYNSKHYFSEKEALKKYNAVSTSELDEFNSSFPNLVSQFNSIVTNFNSYAENARDKKISYTSALRKVEENESSLNNFEQSLNCLSIPQSKVEIFCALKKTVNDYKSYINSFVPALTYEENSSDTYLSTSEINKLYSDSEYKFSKTEEDLKEFNKLFK</sequence>
<keyword evidence="3" id="KW-1185">Reference proteome</keyword>
<reference evidence="2 3" key="1">
    <citation type="journal article" date="2001" name="J. Bacteriol.">
        <title>Genome sequence and comparative analysis of the solvent-producing bacterium Clostridium acetobutylicum.</title>
        <authorList>
            <person name="Nolling J."/>
            <person name="Breton G."/>
            <person name="Omelchenko M.V."/>
            <person name="Makarova K.S."/>
            <person name="Zeng Q."/>
            <person name="Gibson R."/>
            <person name="Lee H.M."/>
            <person name="Dubois J."/>
            <person name="Qiu D."/>
            <person name="Hitti J."/>
            <person name="Wolf Y.I."/>
            <person name="Tatusov R.L."/>
            <person name="Sabathe F."/>
            <person name="Doucette-Stamm L."/>
            <person name="Soucaille P."/>
            <person name="Daly M.J."/>
            <person name="Bennett G.N."/>
            <person name="Koonin E.V."/>
            <person name="Smith D.R."/>
        </authorList>
    </citation>
    <scope>NUCLEOTIDE SEQUENCE [LARGE SCALE GENOMIC DNA]</scope>
    <source>
        <strain evidence="3">ATCC 824 / DSM 792 / JCM 1419 / LMG 5710 / VKM B-1787</strain>
    </source>
</reference>
<evidence type="ECO:0000256" key="1">
    <source>
        <dbReference type="SAM" id="Phobius"/>
    </source>
</evidence>
<gene>
    <name evidence="2" type="ordered locus">CA_C3080</name>
</gene>
<dbReference type="Proteomes" id="UP000000814">
    <property type="component" value="Chromosome"/>
</dbReference>